<accession>A0A5S3PGT4</accession>
<name>A0A5S3PGT4_9FLAO</name>
<evidence type="ECO:0000313" key="2">
    <source>
        <dbReference type="EMBL" id="TMM53332.1"/>
    </source>
</evidence>
<keyword evidence="1" id="KW-1133">Transmembrane helix</keyword>
<proteinExistence type="predicted"/>
<dbReference type="AlphaFoldDB" id="A0A5S3PGT4"/>
<evidence type="ECO:0000313" key="3">
    <source>
        <dbReference type="Proteomes" id="UP000310314"/>
    </source>
</evidence>
<dbReference type="Proteomes" id="UP000310314">
    <property type="component" value="Unassembled WGS sequence"/>
</dbReference>
<reference evidence="2 3" key="1">
    <citation type="submission" date="2019-05" db="EMBL/GenBank/DDBJ databases">
        <authorList>
            <person name="Zhang J.-Y."/>
            <person name="Feg X."/>
            <person name="Du Z.-J."/>
        </authorList>
    </citation>
    <scope>NUCLEOTIDE SEQUENCE [LARGE SCALE GENOMIC DNA]</scope>
    <source>
        <strain evidence="2 3">RZ26</strain>
    </source>
</reference>
<dbReference type="EMBL" id="VATY01000005">
    <property type="protein sequence ID" value="TMM53332.1"/>
    <property type="molecule type" value="Genomic_DNA"/>
</dbReference>
<dbReference type="InterPro" id="IPR045749">
    <property type="entry name" value="DUF6090"/>
</dbReference>
<dbReference type="OrthoDB" id="821805at2"/>
<comment type="caution">
    <text evidence="2">The sequence shown here is derived from an EMBL/GenBank/DDBJ whole genome shotgun (WGS) entry which is preliminary data.</text>
</comment>
<dbReference type="Pfam" id="PF19578">
    <property type="entry name" value="DUF6090"/>
    <property type="match status" value="1"/>
</dbReference>
<protein>
    <submittedName>
        <fullName evidence="2">Uncharacterized protein</fullName>
    </submittedName>
</protein>
<dbReference type="RefSeq" id="WP_138659792.1">
    <property type="nucleotide sequence ID" value="NZ_VATY01000005.1"/>
</dbReference>
<gene>
    <name evidence="2" type="ORF">FEE95_19920</name>
</gene>
<sequence>MIKFFRKIRQNLLSEGKTGKYLKYAIGEIVLVVVGILIALSLNNWNQNVTYKNELKQTVKEIRSDLNKDILSLREEIKFSEAFINNLDNLLTNGNIMPVDSLLNNISRVHRVSSLTTINFGYNKLNKHPKSELLPDGLTNNLTTYYSTYSVESNNQFYEGLSFYSLNLLRDYLIKHGFPLEMTELERPKDISHLNYIINDIEFIGILRNTKHNWSAQRRIVIEALKQAESNLEIINNYLSSIN</sequence>
<organism evidence="2 3">
    <name type="scientific">Maribacter algarum</name>
    <name type="common">ex Zhang et al. 2020</name>
    <dbReference type="NCBI Taxonomy" id="2578118"/>
    <lineage>
        <taxon>Bacteria</taxon>
        <taxon>Pseudomonadati</taxon>
        <taxon>Bacteroidota</taxon>
        <taxon>Flavobacteriia</taxon>
        <taxon>Flavobacteriales</taxon>
        <taxon>Flavobacteriaceae</taxon>
        <taxon>Maribacter</taxon>
    </lineage>
</organism>
<keyword evidence="3" id="KW-1185">Reference proteome</keyword>
<feature type="transmembrane region" description="Helical" evidence="1">
    <location>
        <begin position="21"/>
        <end position="42"/>
    </location>
</feature>
<evidence type="ECO:0000256" key="1">
    <source>
        <dbReference type="SAM" id="Phobius"/>
    </source>
</evidence>
<keyword evidence="1" id="KW-0812">Transmembrane</keyword>
<keyword evidence="1" id="KW-0472">Membrane</keyword>